<dbReference type="Pfam" id="PF13193">
    <property type="entry name" value="AMP-binding_C"/>
    <property type="match status" value="1"/>
</dbReference>
<dbReference type="PROSITE" id="PS00455">
    <property type="entry name" value="AMP_BINDING"/>
    <property type="match status" value="1"/>
</dbReference>
<dbReference type="InterPro" id="IPR025110">
    <property type="entry name" value="AMP-bd_C"/>
</dbReference>
<dbReference type="Pfam" id="PF00501">
    <property type="entry name" value="AMP-binding"/>
    <property type="match status" value="1"/>
</dbReference>
<dbReference type="Proteomes" id="UP000193144">
    <property type="component" value="Unassembled WGS sequence"/>
</dbReference>
<evidence type="ECO:0000313" key="6">
    <source>
        <dbReference type="Proteomes" id="UP000193144"/>
    </source>
</evidence>
<keyword evidence="6" id="KW-1185">Reference proteome</keyword>
<accession>A0A1Y1YC98</accession>
<comment type="caution">
    <text evidence="5">The sequence shown here is derived from an EMBL/GenBank/DDBJ whole genome shotgun (WGS) entry which is preliminary data.</text>
</comment>
<feature type="domain" description="AMP-dependent synthetase/ligase" evidence="3">
    <location>
        <begin position="77"/>
        <end position="334"/>
    </location>
</feature>
<reference evidence="5 6" key="1">
    <citation type="submission" date="2016-07" db="EMBL/GenBank/DDBJ databases">
        <title>Pervasive Adenine N6-methylation of Active Genes in Fungi.</title>
        <authorList>
            <consortium name="DOE Joint Genome Institute"/>
            <person name="Mondo S.J."/>
            <person name="Dannebaum R.O."/>
            <person name="Kuo R.C."/>
            <person name="Labutti K."/>
            <person name="Haridas S."/>
            <person name="Kuo A."/>
            <person name="Salamov A."/>
            <person name="Ahrendt S.R."/>
            <person name="Lipzen A."/>
            <person name="Sullivan W."/>
            <person name="Andreopoulos W.B."/>
            <person name="Clum A."/>
            <person name="Lindquist E."/>
            <person name="Daum C."/>
            <person name="Ramamoorthy G.K."/>
            <person name="Gryganskyi A."/>
            <person name="Culley D."/>
            <person name="Magnuson J.K."/>
            <person name="James T.Y."/>
            <person name="O'Malley M.A."/>
            <person name="Stajich J.E."/>
            <person name="Spatafora J.W."/>
            <person name="Visel A."/>
            <person name="Grigoriev I.V."/>
        </authorList>
    </citation>
    <scope>NUCLEOTIDE SEQUENCE [LARGE SCALE GENOMIC DNA]</scope>
    <source>
        <strain evidence="5 6">CBS 115471</strain>
    </source>
</reference>
<name>A0A1Y1YC98_9PLEO</name>
<dbReference type="InterPro" id="IPR020845">
    <property type="entry name" value="AMP-binding_CS"/>
</dbReference>
<sequence length="530" mass="57481">MDRASSVPSHQGPLIFPNSTFFTRLLQHARRDRSAVRDVNAGSEKTYGDPLGDALALRAVIEATLSNDVKRQLAEDKEVFVGVLAAGGYEFAVAVTATLALGAAVVPMCKFVEAVATSPEEAEYYVTKSKQVAILSSQAASEKASKIVGAVNNKNGSRVKHVSVLEHLPSKPICSALDMVVSSNRPLDDRSAGVVIFTSGTTGKPKGAVLRRSYTRHTAQAIGEGYDIDHRDVLLHVLPVHHTTGLGTSFFPWLIAGACIEFRSGNFDPEWIWSRWAKGGITVFSGVPTIYMRLKWHFEQNIANRPREERGQFIAAANQLRVLKCGSSALQKDIPSGVDPTTLPAGCVDMVVPGVKVKIGESGELLVKSPFMFSRYLENDEATAEAHDTDGYFKTGDIGCREGHLYFITGRVSVDIIKSGGNYLAQKSSEVVVVGVADEEYGERIAALIVLKDGGSLKLDDMRQDLTGKLAKYKLPTILRLVEDEIPKGVTGKVQKKVLRETLLPSPGWEKDSNVQGRRSRSSGKTASKL</sequence>
<dbReference type="AlphaFoldDB" id="A0A1Y1YC98"/>
<dbReference type="InterPro" id="IPR042099">
    <property type="entry name" value="ANL_N_sf"/>
</dbReference>
<dbReference type="InterPro" id="IPR045851">
    <property type="entry name" value="AMP-bd_C_sf"/>
</dbReference>
<evidence type="ECO:0000259" key="3">
    <source>
        <dbReference type="Pfam" id="PF00501"/>
    </source>
</evidence>
<dbReference type="EMBL" id="MCFA01000273">
    <property type="protein sequence ID" value="ORX95660.1"/>
    <property type="molecule type" value="Genomic_DNA"/>
</dbReference>
<comment type="similarity">
    <text evidence="1">Belongs to the ATP-dependent AMP-binding enzyme family.</text>
</comment>
<dbReference type="PANTHER" id="PTHR43201">
    <property type="entry name" value="ACYL-COA SYNTHETASE"/>
    <property type="match status" value="1"/>
</dbReference>
<dbReference type="STRING" id="1231657.A0A1Y1YC98"/>
<dbReference type="Gene3D" id="3.40.50.12780">
    <property type="entry name" value="N-terminal domain of ligase-like"/>
    <property type="match status" value="1"/>
</dbReference>
<evidence type="ECO:0000259" key="4">
    <source>
        <dbReference type="Pfam" id="PF13193"/>
    </source>
</evidence>
<gene>
    <name evidence="5" type="ORF">BCR34DRAFT_628990</name>
</gene>
<dbReference type="PANTHER" id="PTHR43201:SF8">
    <property type="entry name" value="ACYL-COA SYNTHETASE FAMILY MEMBER 3"/>
    <property type="match status" value="1"/>
</dbReference>
<evidence type="ECO:0000313" key="5">
    <source>
        <dbReference type="EMBL" id="ORX95660.1"/>
    </source>
</evidence>
<dbReference type="OrthoDB" id="6614653at2759"/>
<dbReference type="InterPro" id="IPR000873">
    <property type="entry name" value="AMP-dep_synth/lig_dom"/>
</dbReference>
<proteinExistence type="inferred from homology"/>
<evidence type="ECO:0000256" key="2">
    <source>
        <dbReference type="SAM" id="MobiDB-lite"/>
    </source>
</evidence>
<organism evidence="5 6">
    <name type="scientific">Clohesyomyces aquaticus</name>
    <dbReference type="NCBI Taxonomy" id="1231657"/>
    <lineage>
        <taxon>Eukaryota</taxon>
        <taxon>Fungi</taxon>
        <taxon>Dikarya</taxon>
        <taxon>Ascomycota</taxon>
        <taxon>Pezizomycotina</taxon>
        <taxon>Dothideomycetes</taxon>
        <taxon>Pleosporomycetidae</taxon>
        <taxon>Pleosporales</taxon>
        <taxon>Lindgomycetaceae</taxon>
        <taxon>Clohesyomyces</taxon>
    </lineage>
</organism>
<evidence type="ECO:0000256" key="1">
    <source>
        <dbReference type="ARBA" id="ARBA00006432"/>
    </source>
</evidence>
<dbReference type="GO" id="GO:0006631">
    <property type="term" value="P:fatty acid metabolic process"/>
    <property type="evidence" value="ECO:0007669"/>
    <property type="project" value="TreeGrafter"/>
</dbReference>
<dbReference type="SUPFAM" id="SSF56801">
    <property type="entry name" value="Acetyl-CoA synthetase-like"/>
    <property type="match status" value="1"/>
</dbReference>
<feature type="domain" description="AMP-binding enzyme C-terminal" evidence="4">
    <location>
        <begin position="429"/>
        <end position="493"/>
    </location>
</feature>
<dbReference type="GO" id="GO:0031956">
    <property type="term" value="F:medium-chain fatty acid-CoA ligase activity"/>
    <property type="evidence" value="ECO:0007669"/>
    <property type="project" value="TreeGrafter"/>
</dbReference>
<feature type="region of interest" description="Disordered" evidence="2">
    <location>
        <begin position="505"/>
        <end position="530"/>
    </location>
</feature>
<dbReference type="Gene3D" id="3.30.300.30">
    <property type="match status" value="1"/>
</dbReference>
<protein>
    <submittedName>
        <fullName evidence="5">Uncharacterized protein</fullName>
    </submittedName>
</protein>